<reference evidence="2" key="1">
    <citation type="submission" date="2016-05" db="EMBL/GenBank/DDBJ databases">
        <title>Comparative genomics of biotechnologically important yeasts.</title>
        <authorList>
            <consortium name="DOE Joint Genome Institute"/>
            <person name="Riley R."/>
            <person name="Haridas S."/>
            <person name="Wolfe K.H."/>
            <person name="Lopes M.R."/>
            <person name="Hittinger C.T."/>
            <person name="Goker M."/>
            <person name="Salamov A."/>
            <person name="Wisecaver J."/>
            <person name="Long T.M."/>
            <person name="Aerts A.L."/>
            <person name="Barry K."/>
            <person name="Choi C."/>
            <person name="Clum A."/>
            <person name="Coughlan A.Y."/>
            <person name="Deshpande S."/>
            <person name="Douglass A.P."/>
            <person name="Hanson S.J."/>
            <person name="Klenk H.-P."/>
            <person name="Labutti K."/>
            <person name="Lapidus A."/>
            <person name="Lindquist E."/>
            <person name="Lipzen A."/>
            <person name="Meier-Kolthoff J.P."/>
            <person name="Ohm R.A."/>
            <person name="Otillar R.P."/>
            <person name="Pangilinan J."/>
            <person name="Peng Y."/>
            <person name="Rokas A."/>
            <person name="Rosa C.A."/>
            <person name="Scheuner C."/>
            <person name="Sibirny A.A."/>
            <person name="Slot J.C."/>
            <person name="Stielow J.B."/>
            <person name="Sun H."/>
            <person name="Kurtzman C.P."/>
            <person name="Blackwell M."/>
            <person name="Grigoriev I.V."/>
            <person name="Jeffries T.W."/>
        </authorList>
    </citation>
    <scope>NUCLEOTIDE SEQUENCE [LARGE SCALE GENOMIC DNA]</scope>
    <source>
        <strain evidence="2">NRRL Y-2460</strain>
    </source>
</reference>
<gene>
    <name evidence="1" type="ORF">PACTADRAFT_48243</name>
</gene>
<evidence type="ECO:0008006" key="3">
    <source>
        <dbReference type="Google" id="ProtNLM"/>
    </source>
</evidence>
<proteinExistence type="predicted"/>
<keyword evidence="2" id="KW-1185">Reference proteome</keyword>
<dbReference type="SUPFAM" id="SSF50729">
    <property type="entry name" value="PH domain-like"/>
    <property type="match status" value="1"/>
</dbReference>
<dbReference type="EMBL" id="KV454011">
    <property type="protein sequence ID" value="ODV98493.1"/>
    <property type="molecule type" value="Genomic_DNA"/>
</dbReference>
<dbReference type="Proteomes" id="UP000094236">
    <property type="component" value="Unassembled WGS sequence"/>
</dbReference>
<dbReference type="GO" id="GO:0005634">
    <property type="term" value="C:nucleus"/>
    <property type="evidence" value="ECO:0007669"/>
    <property type="project" value="TreeGrafter"/>
</dbReference>
<dbReference type="InterPro" id="IPR044852">
    <property type="entry name" value="WBP2-like"/>
</dbReference>
<name>A0A1E4U3B1_PACTA</name>
<dbReference type="STRING" id="669874.A0A1E4U3B1"/>
<accession>A0A1E4U3B1</accession>
<organism evidence="1 2">
    <name type="scientific">Pachysolen tannophilus NRRL Y-2460</name>
    <dbReference type="NCBI Taxonomy" id="669874"/>
    <lineage>
        <taxon>Eukaryota</taxon>
        <taxon>Fungi</taxon>
        <taxon>Dikarya</taxon>
        <taxon>Ascomycota</taxon>
        <taxon>Saccharomycotina</taxon>
        <taxon>Pichiomycetes</taxon>
        <taxon>Pachysolenaceae</taxon>
        <taxon>Pachysolen</taxon>
    </lineage>
</organism>
<dbReference type="GO" id="GO:0003713">
    <property type="term" value="F:transcription coactivator activity"/>
    <property type="evidence" value="ECO:0007669"/>
    <property type="project" value="InterPro"/>
</dbReference>
<dbReference type="OrthoDB" id="1259151at2759"/>
<protein>
    <recommendedName>
        <fullName evidence="3">GRAM domain-containing protein</fullName>
    </recommendedName>
</protein>
<dbReference type="PANTHER" id="PTHR31606">
    <property type="entry name" value="WW DOMAIN BINDING PROTEIN 2, ISOFORM E"/>
    <property type="match status" value="1"/>
</dbReference>
<dbReference type="GO" id="GO:0031490">
    <property type="term" value="F:chromatin DNA binding"/>
    <property type="evidence" value="ECO:0007669"/>
    <property type="project" value="TreeGrafter"/>
</dbReference>
<dbReference type="AlphaFoldDB" id="A0A1E4U3B1"/>
<evidence type="ECO:0000313" key="2">
    <source>
        <dbReference type="Proteomes" id="UP000094236"/>
    </source>
</evidence>
<evidence type="ECO:0000313" key="1">
    <source>
        <dbReference type="EMBL" id="ODV98493.1"/>
    </source>
</evidence>
<sequence length="157" mass="18195">MSINWVMVNENNGNLPFILLPNEEIKYESPLERTELLIRQVTSIKNKRIINATGKVYLSNHRLVFISAYGDIKSFSVLLNQIKTHKLETPWFIGPTLWKCIFITTSDKVSGLVENENYELQLKFNEGGIFDFTKIFETVHTNYVNDQADELPAYSEF</sequence>
<dbReference type="PANTHER" id="PTHR31606:SF1">
    <property type="entry name" value="WW DOMAIN BINDING PROTEIN 2, ISOFORM E"/>
    <property type="match status" value="1"/>
</dbReference>